<dbReference type="GO" id="GO:0005829">
    <property type="term" value="C:cytosol"/>
    <property type="evidence" value="ECO:0007669"/>
    <property type="project" value="TreeGrafter"/>
</dbReference>
<feature type="binding site" evidence="4">
    <location>
        <position position="24"/>
    </location>
    <ligand>
        <name>3-amino-2-oxopropyl phosphate</name>
        <dbReference type="ChEBI" id="CHEBI:57279"/>
    </ligand>
</feature>
<keyword evidence="2 4" id="KW-0808">Transferase</keyword>
<organism evidence="6 7">
    <name type="scientific">Maliponia aquimaris</name>
    <dbReference type="NCBI Taxonomy" id="1673631"/>
    <lineage>
        <taxon>Bacteria</taxon>
        <taxon>Pseudomonadati</taxon>
        <taxon>Pseudomonadota</taxon>
        <taxon>Alphaproteobacteria</taxon>
        <taxon>Rhodobacterales</taxon>
        <taxon>Paracoccaceae</taxon>
        <taxon>Maliponia</taxon>
    </lineage>
</organism>
<dbReference type="NCBIfam" id="TIGR00559">
    <property type="entry name" value="pdxJ"/>
    <property type="match status" value="1"/>
</dbReference>
<dbReference type="AlphaFoldDB" id="A0A238KCN8"/>
<keyword evidence="3 4" id="KW-0664">Pyridoxine biosynthesis</keyword>
<dbReference type="GO" id="GO:0008615">
    <property type="term" value="P:pyridoxine biosynthetic process"/>
    <property type="evidence" value="ECO:0007669"/>
    <property type="project" value="UniProtKB-UniRule"/>
</dbReference>
<feature type="binding site" evidence="4">
    <location>
        <position position="56"/>
    </location>
    <ligand>
        <name>1-deoxy-D-xylulose 5-phosphate</name>
        <dbReference type="ChEBI" id="CHEBI:57792"/>
    </ligand>
</feature>
<dbReference type="InterPro" id="IPR004569">
    <property type="entry name" value="PyrdxlP_synth_PdxJ"/>
</dbReference>
<feature type="binding site" evidence="4">
    <location>
        <position position="51"/>
    </location>
    <ligand>
        <name>1-deoxy-D-xylulose 5-phosphate</name>
        <dbReference type="ChEBI" id="CHEBI:57792"/>
    </ligand>
</feature>
<keyword evidence="7" id="KW-1185">Reference proteome</keyword>
<evidence type="ECO:0000256" key="2">
    <source>
        <dbReference type="ARBA" id="ARBA00022679"/>
    </source>
</evidence>
<evidence type="ECO:0000256" key="5">
    <source>
        <dbReference type="NCBIfam" id="TIGR00559"/>
    </source>
</evidence>
<dbReference type="GO" id="GO:0033856">
    <property type="term" value="F:pyridoxine 5'-phosphate synthase activity"/>
    <property type="evidence" value="ECO:0007669"/>
    <property type="project" value="UniProtKB-UniRule"/>
</dbReference>
<feature type="active site" description="Proton acceptor" evidence="4">
    <location>
        <position position="76"/>
    </location>
</feature>
<feature type="binding site" evidence="4">
    <location>
        <begin position="15"/>
        <end position="16"/>
    </location>
    <ligand>
        <name>1-deoxy-D-xylulose 5-phosphate</name>
        <dbReference type="ChEBI" id="CHEBI:57792"/>
    </ligand>
</feature>
<dbReference type="InterPro" id="IPR013785">
    <property type="entry name" value="Aldolase_TIM"/>
</dbReference>
<gene>
    <name evidence="4 6" type="primary">pdxJ</name>
    <name evidence="6" type="ORF">MAA8898_02178</name>
</gene>
<dbReference type="NCBIfam" id="NF003627">
    <property type="entry name" value="PRK05265.1-5"/>
    <property type="match status" value="1"/>
</dbReference>
<dbReference type="NCBIfam" id="NF003624">
    <property type="entry name" value="PRK05265.1-2"/>
    <property type="match status" value="1"/>
</dbReference>
<dbReference type="EMBL" id="FXYF01000005">
    <property type="protein sequence ID" value="SMX40569.1"/>
    <property type="molecule type" value="Genomic_DNA"/>
</dbReference>
<evidence type="ECO:0000313" key="7">
    <source>
        <dbReference type="Proteomes" id="UP000207598"/>
    </source>
</evidence>
<dbReference type="Pfam" id="PF03740">
    <property type="entry name" value="PdxJ"/>
    <property type="match status" value="1"/>
</dbReference>
<dbReference type="OrthoDB" id="9806590at2"/>
<dbReference type="RefSeq" id="WP_094021012.1">
    <property type="nucleotide sequence ID" value="NZ_FXYF01000005.1"/>
</dbReference>
<feature type="active site" description="Proton donor" evidence="4">
    <location>
        <position position="200"/>
    </location>
</feature>
<dbReference type="SUPFAM" id="SSF63892">
    <property type="entry name" value="Pyridoxine 5'-phosphate synthase"/>
    <property type="match status" value="1"/>
</dbReference>
<dbReference type="PANTHER" id="PTHR30456:SF0">
    <property type="entry name" value="PYRIDOXINE 5'-PHOSPHATE SYNTHASE"/>
    <property type="match status" value="1"/>
</dbReference>
<evidence type="ECO:0000256" key="4">
    <source>
        <dbReference type="HAMAP-Rule" id="MF_00279"/>
    </source>
</evidence>
<dbReference type="HAMAP" id="MF_00279">
    <property type="entry name" value="PdxJ"/>
    <property type="match status" value="1"/>
</dbReference>
<evidence type="ECO:0000256" key="1">
    <source>
        <dbReference type="ARBA" id="ARBA00022490"/>
    </source>
</evidence>
<dbReference type="NCBIfam" id="NF003625">
    <property type="entry name" value="PRK05265.1-3"/>
    <property type="match status" value="1"/>
</dbReference>
<protein>
    <recommendedName>
        <fullName evidence="4 5">Pyridoxine 5'-phosphate synthase</fullName>
        <shortName evidence="4">PNP synthase</shortName>
        <ecNumber evidence="4 5">2.6.99.2</ecNumber>
    </recommendedName>
</protein>
<dbReference type="PANTHER" id="PTHR30456">
    <property type="entry name" value="PYRIDOXINE 5'-PHOSPHATE SYNTHASE"/>
    <property type="match status" value="1"/>
</dbReference>
<reference evidence="6 7" key="1">
    <citation type="submission" date="2017-05" db="EMBL/GenBank/DDBJ databases">
        <authorList>
            <person name="Song R."/>
            <person name="Chenine A.L."/>
            <person name="Ruprecht R.M."/>
        </authorList>
    </citation>
    <scope>NUCLEOTIDE SEQUENCE [LARGE SCALE GENOMIC DNA]</scope>
    <source>
        <strain evidence="6 7">CECT 8898</strain>
    </source>
</reference>
<sequence length="250" mass="27584">MTSYAGKLRLGVNIDHVATVRNARGSAYPDPVRAARIAEEAGADGITAHLREDRRHISDADIDRLMEQLALPLNFEMAATAEMQAIALRHRPHAVCIVPERREERTTEGGLEVAREENRLAHFIAPLREAGCRVSIFIAADRRQIEAAHRIGAQVVELHAGAYCDFHAEGRLEERDAELARMREMATFAHGLGLEVHVGHGLTYDTVQPVAALPEVMELNIGHFLIGEAIFLGLAPAIAEMRRLMDDARA</sequence>
<dbReference type="Proteomes" id="UP000207598">
    <property type="component" value="Unassembled WGS sequence"/>
</dbReference>
<name>A0A238KCN8_9RHOB</name>
<feature type="binding site" evidence="4">
    <location>
        <position position="106"/>
    </location>
    <ligand>
        <name>1-deoxy-D-xylulose 5-phosphate</name>
        <dbReference type="ChEBI" id="CHEBI:57792"/>
    </ligand>
</feature>
<comment type="pathway">
    <text evidence="4">Cofactor biosynthesis; pyridoxine 5'-phosphate biosynthesis; pyridoxine 5'-phosphate from D-erythrose 4-phosphate: step 5/5.</text>
</comment>
<comment type="similarity">
    <text evidence="4">Belongs to the PNP synthase family.</text>
</comment>
<proteinExistence type="inferred from homology"/>
<feature type="binding site" evidence="4">
    <location>
        <position position="13"/>
    </location>
    <ligand>
        <name>3-amino-2-oxopropyl phosphate</name>
        <dbReference type="ChEBI" id="CHEBI:57279"/>
    </ligand>
</feature>
<dbReference type="UniPathway" id="UPA00244">
    <property type="reaction ID" value="UER00313"/>
</dbReference>
<evidence type="ECO:0000313" key="6">
    <source>
        <dbReference type="EMBL" id="SMX40569.1"/>
    </source>
</evidence>
<dbReference type="CDD" id="cd00003">
    <property type="entry name" value="PNPsynthase"/>
    <property type="match status" value="1"/>
</dbReference>
<comment type="subcellular location">
    <subcellularLocation>
        <location evidence="4">Cytoplasm</location>
    </subcellularLocation>
</comment>
<comment type="function">
    <text evidence="4">Catalyzes the complicated ring closure reaction between the two acyclic compounds 1-deoxy-D-xylulose-5-phosphate (DXP) and 3-amino-2-oxopropyl phosphate (1-amino-acetone-3-phosphate or AAP) to form pyridoxine 5'-phosphate (PNP) and inorganic phosphate.</text>
</comment>
<dbReference type="InterPro" id="IPR036130">
    <property type="entry name" value="Pyridoxine-5'_phos_synth"/>
</dbReference>
<comment type="subunit">
    <text evidence="4">Homooctamer; tetramer of dimers.</text>
</comment>
<dbReference type="EC" id="2.6.99.2" evidence="4 5"/>
<feature type="binding site" evidence="4">
    <location>
        <position position="201"/>
    </location>
    <ligand>
        <name>3-amino-2-oxopropyl phosphate</name>
        <dbReference type="ChEBI" id="CHEBI:57279"/>
    </ligand>
</feature>
<comment type="catalytic activity">
    <reaction evidence="4">
        <text>3-amino-2-oxopropyl phosphate + 1-deoxy-D-xylulose 5-phosphate = pyridoxine 5'-phosphate + phosphate + 2 H2O + H(+)</text>
        <dbReference type="Rhea" id="RHEA:15265"/>
        <dbReference type="ChEBI" id="CHEBI:15377"/>
        <dbReference type="ChEBI" id="CHEBI:15378"/>
        <dbReference type="ChEBI" id="CHEBI:43474"/>
        <dbReference type="ChEBI" id="CHEBI:57279"/>
        <dbReference type="ChEBI" id="CHEBI:57792"/>
        <dbReference type="ChEBI" id="CHEBI:58589"/>
        <dbReference type="EC" id="2.6.99.2"/>
    </reaction>
</comment>
<evidence type="ECO:0000256" key="3">
    <source>
        <dbReference type="ARBA" id="ARBA00023096"/>
    </source>
</evidence>
<feature type="binding site" evidence="4">
    <location>
        <begin position="222"/>
        <end position="223"/>
    </location>
    <ligand>
        <name>3-amino-2-oxopropyl phosphate</name>
        <dbReference type="ChEBI" id="CHEBI:57279"/>
    </ligand>
</feature>
<feature type="site" description="Transition state stabilizer" evidence="4">
    <location>
        <position position="157"/>
    </location>
</feature>
<keyword evidence="1 4" id="KW-0963">Cytoplasm</keyword>
<dbReference type="Gene3D" id="3.20.20.70">
    <property type="entry name" value="Aldolase class I"/>
    <property type="match status" value="1"/>
</dbReference>
<accession>A0A238KCN8</accession>
<feature type="active site" description="Proton acceptor" evidence="4">
    <location>
        <position position="49"/>
    </location>
</feature>